<protein>
    <recommendedName>
        <fullName evidence="8">C2H2-type domain-containing protein</fullName>
    </recommendedName>
</protein>
<dbReference type="PROSITE" id="PS50157">
    <property type="entry name" value="ZINC_FINGER_C2H2_2"/>
    <property type="match status" value="3"/>
</dbReference>
<dbReference type="FunFam" id="3.30.160.60:FF:000478">
    <property type="entry name" value="Zinc finger protein 133"/>
    <property type="match status" value="1"/>
</dbReference>
<dbReference type="PANTHER" id="PTHR23235">
    <property type="entry name" value="KRUEPPEL-LIKE TRANSCRIPTION FACTOR"/>
    <property type="match status" value="1"/>
</dbReference>
<dbReference type="SUPFAM" id="SSF57667">
    <property type="entry name" value="beta-beta-alpha zinc fingers"/>
    <property type="match status" value="2"/>
</dbReference>
<evidence type="ECO:0000256" key="2">
    <source>
        <dbReference type="ARBA" id="ARBA00022723"/>
    </source>
</evidence>
<keyword evidence="4 7" id="KW-0863">Zinc-finger</keyword>
<name>A0A803TYV0_ANOCA</name>
<keyword evidence="3" id="KW-0677">Repeat</keyword>
<dbReference type="GO" id="GO:0008270">
    <property type="term" value="F:zinc ion binding"/>
    <property type="evidence" value="ECO:0007669"/>
    <property type="project" value="UniProtKB-KW"/>
</dbReference>
<accession>A0A803TYV0</accession>
<evidence type="ECO:0000256" key="1">
    <source>
        <dbReference type="ARBA" id="ARBA00004123"/>
    </source>
</evidence>
<reference evidence="9 10" key="1">
    <citation type="submission" date="2009-12" db="EMBL/GenBank/DDBJ databases">
        <title>The Genome Sequence of Anolis carolinensis (Green Anole Lizard).</title>
        <authorList>
            <consortium name="The Genome Sequencing Platform"/>
            <person name="Di Palma F."/>
            <person name="Alfoldi J."/>
            <person name="Heiman D."/>
            <person name="Young S."/>
            <person name="Grabherr M."/>
            <person name="Johnson J."/>
            <person name="Lander E.S."/>
            <person name="Lindblad-Toh K."/>
        </authorList>
    </citation>
    <scope>NUCLEOTIDE SEQUENCE [LARGE SCALE GENOMIC DNA]</scope>
    <source>
        <strain evidence="9 10">JBL SC #1</strain>
    </source>
</reference>
<dbReference type="AlphaFoldDB" id="A0A803TYV0"/>
<evidence type="ECO:0000256" key="6">
    <source>
        <dbReference type="ARBA" id="ARBA00023242"/>
    </source>
</evidence>
<dbReference type="SMART" id="SM00355">
    <property type="entry name" value="ZnF_C2H2"/>
    <property type="match status" value="3"/>
</dbReference>
<comment type="subcellular location">
    <subcellularLocation>
        <location evidence="1">Nucleus</location>
    </subcellularLocation>
</comment>
<dbReference type="GO" id="GO:0000981">
    <property type="term" value="F:DNA-binding transcription factor activity, RNA polymerase II-specific"/>
    <property type="evidence" value="ECO:0000318"/>
    <property type="project" value="GO_Central"/>
</dbReference>
<dbReference type="Ensembl" id="ENSACAT00000037818.1">
    <property type="protein sequence ID" value="ENSACAP00000040390.1"/>
    <property type="gene ID" value="ENSACAG00000036855.1"/>
</dbReference>
<keyword evidence="5" id="KW-0862">Zinc</keyword>
<dbReference type="Gene3D" id="3.30.160.60">
    <property type="entry name" value="Classic Zinc Finger"/>
    <property type="match status" value="4"/>
</dbReference>
<dbReference type="GO" id="GO:0000978">
    <property type="term" value="F:RNA polymerase II cis-regulatory region sequence-specific DNA binding"/>
    <property type="evidence" value="ECO:0000318"/>
    <property type="project" value="GO_Central"/>
</dbReference>
<reference evidence="9" key="3">
    <citation type="submission" date="2025-09" db="UniProtKB">
        <authorList>
            <consortium name="Ensembl"/>
        </authorList>
    </citation>
    <scope>IDENTIFICATION</scope>
</reference>
<reference evidence="9" key="2">
    <citation type="submission" date="2025-08" db="UniProtKB">
        <authorList>
            <consortium name="Ensembl"/>
        </authorList>
    </citation>
    <scope>IDENTIFICATION</scope>
</reference>
<dbReference type="GeneTree" id="ENSGT01150000286953"/>
<evidence type="ECO:0000256" key="3">
    <source>
        <dbReference type="ARBA" id="ARBA00022737"/>
    </source>
</evidence>
<evidence type="ECO:0000256" key="7">
    <source>
        <dbReference type="PROSITE-ProRule" id="PRU00042"/>
    </source>
</evidence>
<dbReference type="InterPro" id="IPR013087">
    <property type="entry name" value="Znf_C2H2_type"/>
</dbReference>
<dbReference type="InterPro" id="IPR036236">
    <property type="entry name" value="Znf_C2H2_sf"/>
</dbReference>
<dbReference type="PROSITE" id="PS00028">
    <property type="entry name" value="ZINC_FINGER_C2H2_1"/>
    <property type="match status" value="2"/>
</dbReference>
<evidence type="ECO:0000313" key="10">
    <source>
        <dbReference type="Proteomes" id="UP000001646"/>
    </source>
</evidence>
<dbReference type="FunFam" id="3.30.160.60:FF:000358">
    <property type="entry name" value="zinc finger protein 24"/>
    <property type="match status" value="1"/>
</dbReference>
<proteinExistence type="predicted"/>
<dbReference type="PANTHER" id="PTHR23235:SF120">
    <property type="entry name" value="KRUPPEL-LIKE FACTOR 15"/>
    <property type="match status" value="1"/>
</dbReference>
<dbReference type="InParanoid" id="A0A803TYV0"/>
<organism evidence="9 10">
    <name type="scientific">Anolis carolinensis</name>
    <name type="common">Green anole</name>
    <name type="synonym">American chameleon</name>
    <dbReference type="NCBI Taxonomy" id="28377"/>
    <lineage>
        <taxon>Eukaryota</taxon>
        <taxon>Metazoa</taxon>
        <taxon>Chordata</taxon>
        <taxon>Craniata</taxon>
        <taxon>Vertebrata</taxon>
        <taxon>Euteleostomi</taxon>
        <taxon>Lepidosauria</taxon>
        <taxon>Squamata</taxon>
        <taxon>Bifurcata</taxon>
        <taxon>Unidentata</taxon>
        <taxon>Episquamata</taxon>
        <taxon>Toxicofera</taxon>
        <taxon>Iguania</taxon>
        <taxon>Dactyloidae</taxon>
        <taxon>Anolis</taxon>
    </lineage>
</organism>
<evidence type="ECO:0000259" key="8">
    <source>
        <dbReference type="PROSITE" id="PS50157"/>
    </source>
</evidence>
<dbReference type="FunFam" id="3.30.160.60:FF:000848">
    <property type="entry name" value="Zinc finger protein 35"/>
    <property type="match status" value="1"/>
</dbReference>
<dbReference type="GO" id="GO:0005634">
    <property type="term" value="C:nucleus"/>
    <property type="evidence" value="ECO:0000318"/>
    <property type="project" value="GO_Central"/>
</dbReference>
<sequence>MQGAGLSCYNLYFCSFLSRLKMFSESEEETSLQESIKQELSPERCDTDFPPSLDQEEDYTAMENPLCKPRKTYICPDCGKCFNSTLIAHQRTHTGERPYTCPICGKSFSVSSNLAAHQRIHTGEKPYECAVCEKSFLVNSHLIRHQRIHTSEKPYICRECGECFTQSSHLVPSLPRECWCLTKL</sequence>
<keyword evidence="2" id="KW-0479">Metal-binding</keyword>
<feature type="domain" description="C2H2-type" evidence="8">
    <location>
        <begin position="73"/>
        <end position="98"/>
    </location>
</feature>
<feature type="domain" description="C2H2-type" evidence="8">
    <location>
        <begin position="127"/>
        <end position="154"/>
    </location>
</feature>
<dbReference type="FunFam" id="3.30.160.60:FF:000176">
    <property type="entry name" value="zinc finger protein 70"/>
    <property type="match status" value="1"/>
</dbReference>
<evidence type="ECO:0000313" key="9">
    <source>
        <dbReference type="Ensembl" id="ENSACAP00000040390.1"/>
    </source>
</evidence>
<keyword evidence="10" id="KW-1185">Reference proteome</keyword>
<keyword evidence="6" id="KW-0539">Nucleus</keyword>
<dbReference type="Pfam" id="PF00096">
    <property type="entry name" value="zf-C2H2"/>
    <property type="match status" value="4"/>
</dbReference>
<evidence type="ECO:0000256" key="5">
    <source>
        <dbReference type="ARBA" id="ARBA00022833"/>
    </source>
</evidence>
<dbReference type="GO" id="GO:0006357">
    <property type="term" value="P:regulation of transcription by RNA polymerase II"/>
    <property type="evidence" value="ECO:0000318"/>
    <property type="project" value="GO_Central"/>
</dbReference>
<dbReference type="Proteomes" id="UP000001646">
    <property type="component" value="Chromosome 2"/>
</dbReference>
<feature type="domain" description="C2H2-type" evidence="8">
    <location>
        <begin position="99"/>
        <end position="126"/>
    </location>
</feature>
<evidence type="ECO:0000256" key="4">
    <source>
        <dbReference type="ARBA" id="ARBA00022771"/>
    </source>
</evidence>